<dbReference type="GO" id="GO:0005524">
    <property type="term" value="F:ATP binding"/>
    <property type="evidence" value="ECO:0007669"/>
    <property type="project" value="InterPro"/>
</dbReference>
<dbReference type="InterPro" id="IPR050611">
    <property type="entry name" value="ABCF"/>
</dbReference>
<dbReference type="EMBL" id="KL596934">
    <property type="protein sequence ID" value="KER21885.1"/>
    <property type="molecule type" value="Genomic_DNA"/>
</dbReference>
<dbReference type="GO" id="GO:0016887">
    <property type="term" value="F:ATP hydrolysis activity"/>
    <property type="evidence" value="ECO:0007669"/>
    <property type="project" value="InterPro"/>
</dbReference>
<dbReference type="Gene3D" id="3.40.50.300">
    <property type="entry name" value="P-loop containing nucleotide triphosphate hydrolases"/>
    <property type="match status" value="1"/>
</dbReference>
<dbReference type="PANTHER" id="PTHR19211:SF15">
    <property type="entry name" value="ATP-BINDING CASSETTE SUB-FAMILY F MEMBER 2"/>
    <property type="match status" value="1"/>
</dbReference>
<dbReference type="CTD" id="20324058"/>
<sequence length="273" mass="29865">MPSVDKKKALAKKEAAGVATAGDLVNGTDEDGQTEETVPSHTEDEVPGRHRTTSVGDDGLVGSDDEDEEVHKSLVETLECLDLISNRNAQGRSVTSVLASHPGARDTRLELNIGRRYGLIDPNGCGKSTLLAVMANRELPIPNHIGIFLLQREMVPRDKTALQCVMEVDEERQRLQREAGEPAAREDTESSERLVEVYERLEHLDADKAEAKAAMLLHGLGFTKEMQQKQVKNFSGGWPMCIALARVLFVRPALVLLDVPTNHIDLNACVVGT</sequence>
<evidence type="ECO:0000259" key="3">
    <source>
        <dbReference type="Pfam" id="PF00005"/>
    </source>
</evidence>
<accession>A0A074ZF75</accession>
<dbReference type="Proteomes" id="UP000054324">
    <property type="component" value="Unassembled WGS sequence"/>
</dbReference>
<dbReference type="STRING" id="6198.A0A074ZF75"/>
<keyword evidence="1" id="KW-0677">Repeat</keyword>
<reference evidence="4 5" key="1">
    <citation type="submission" date="2013-11" db="EMBL/GenBank/DDBJ databases">
        <title>Opisthorchis viverrini - life in the bile duct.</title>
        <authorList>
            <person name="Young N.D."/>
            <person name="Nagarajan N."/>
            <person name="Lin S.J."/>
            <person name="Korhonen P.K."/>
            <person name="Jex A.R."/>
            <person name="Hall R.S."/>
            <person name="Safavi-Hemami H."/>
            <person name="Kaewkong W."/>
            <person name="Bertrand D."/>
            <person name="Gao S."/>
            <person name="Seet Q."/>
            <person name="Wongkham S."/>
            <person name="Teh B.T."/>
            <person name="Wongkham C."/>
            <person name="Intapan P.M."/>
            <person name="Maleewong W."/>
            <person name="Yang X."/>
            <person name="Hu M."/>
            <person name="Wang Z."/>
            <person name="Hofmann A."/>
            <person name="Sternberg P.W."/>
            <person name="Tan P."/>
            <person name="Wang J."/>
            <person name="Gasser R.B."/>
        </authorList>
    </citation>
    <scope>NUCLEOTIDE SEQUENCE [LARGE SCALE GENOMIC DNA]</scope>
</reference>
<evidence type="ECO:0000256" key="1">
    <source>
        <dbReference type="ARBA" id="ARBA00022737"/>
    </source>
</evidence>
<dbReference type="AlphaFoldDB" id="A0A074ZF75"/>
<gene>
    <name evidence="4" type="ORF">T265_09890</name>
</gene>
<evidence type="ECO:0000256" key="2">
    <source>
        <dbReference type="SAM" id="MobiDB-lite"/>
    </source>
</evidence>
<feature type="compositionally biased region" description="Basic and acidic residues" evidence="2">
    <location>
        <begin position="1"/>
        <end position="15"/>
    </location>
</feature>
<keyword evidence="5" id="KW-1185">Reference proteome</keyword>
<protein>
    <recommendedName>
        <fullName evidence="3">ABC transporter domain-containing protein</fullName>
    </recommendedName>
</protein>
<dbReference type="PANTHER" id="PTHR19211">
    <property type="entry name" value="ATP-BINDING TRANSPORT PROTEIN-RELATED"/>
    <property type="match status" value="1"/>
</dbReference>
<organism evidence="4 5">
    <name type="scientific">Opisthorchis viverrini</name>
    <name type="common">Southeast Asian liver fluke</name>
    <dbReference type="NCBI Taxonomy" id="6198"/>
    <lineage>
        <taxon>Eukaryota</taxon>
        <taxon>Metazoa</taxon>
        <taxon>Spiralia</taxon>
        <taxon>Lophotrochozoa</taxon>
        <taxon>Platyhelminthes</taxon>
        <taxon>Trematoda</taxon>
        <taxon>Digenea</taxon>
        <taxon>Opisthorchiida</taxon>
        <taxon>Opisthorchiata</taxon>
        <taxon>Opisthorchiidae</taxon>
        <taxon>Opisthorchis</taxon>
    </lineage>
</organism>
<dbReference type="Pfam" id="PF00005">
    <property type="entry name" value="ABC_tran"/>
    <property type="match status" value="1"/>
</dbReference>
<feature type="region of interest" description="Disordered" evidence="2">
    <location>
        <begin position="1"/>
        <end position="69"/>
    </location>
</feature>
<feature type="domain" description="ABC transporter" evidence="3">
    <location>
        <begin position="106"/>
        <end position="262"/>
    </location>
</feature>
<evidence type="ECO:0000313" key="4">
    <source>
        <dbReference type="EMBL" id="KER21885.1"/>
    </source>
</evidence>
<name>A0A074ZF75_OPIVI</name>
<dbReference type="OrthoDB" id="2110130at2759"/>
<dbReference type="InterPro" id="IPR003439">
    <property type="entry name" value="ABC_transporter-like_ATP-bd"/>
</dbReference>
<dbReference type="GeneID" id="20324058"/>
<dbReference type="KEGG" id="ovi:T265_09890"/>
<dbReference type="InterPro" id="IPR027417">
    <property type="entry name" value="P-loop_NTPase"/>
</dbReference>
<dbReference type="RefSeq" id="XP_009174366.1">
    <property type="nucleotide sequence ID" value="XM_009176102.1"/>
</dbReference>
<proteinExistence type="predicted"/>
<dbReference type="SUPFAM" id="SSF52540">
    <property type="entry name" value="P-loop containing nucleoside triphosphate hydrolases"/>
    <property type="match status" value="1"/>
</dbReference>
<evidence type="ECO:0000313" key="5">
    <source>
        <dbReference type="Proteomes" id="UP000054324"/>
    </source>
</evidence>